<reference evidence="2" key="1">
    <citation type="journal article" date="2015" name="Nature">
        <title>Complex archaea that bridge the gap between prokaryotes and eukaryotes.</title>
        <authorList>
            <person name="Spang A."/>
            <person name="Saw J.H."/>
            <person name="Jorgensen S.L."/>
            <person name="Zaremba-Niedzwiedzka K."/>
            <person name="Martijn J."/>
            <person name="Lind A.E."/>
            <person name="van Eijk R."/>
            <person name="Schleper C."/>
            <person name="Guy L."/>
            <person name="Ettema T.J."/>
        </authorList>
    </citation>
    <scope>NUCLEOTIDE SEQUENCE</scope>
</reference>
<gene>
    <name evidence="2" type="ORF">LCGC14_0276750</name>
</gene>
<dbReference type="AlphaFoldDB" id="A0A0F9WIB1"/>
<feature type="transmembrane region" description="Helical" evidence="1">
    <location>
        <begin position="197"/>
        <end position="222"/>
    </location>
</feature>
<dbReference type="EMBL" id="LAZR01000156">
    <property type="protein sequence ID" value="KKN85691.1"/>
    <property type="molecule type" value="Genomic_DNA"/>
</dbReference>
<feature type="transmembrane region" description="Helical" evidence="1">
    <location>
        <begin position="7"/>
        <end position="34"/>
    </location>
</feature>
<proteinExistence type="predicted"/>
<protein>
    <submittedName>
        <fullName evidence="2">Uncharacterized protein</fullName>
    </submittedName>
</protein>
<keyword evidence="1" id="KW-0472">Membrane</keyword>
<keyword evidence="1" id="KW-1133">Transmembrane helix</keyword>
<accession>A0A0F9WIB1</accession>
<organism evidence="2">
    <name type="scientific">marine sediment metagenome</name>
    <dbReference type="NCBI Taxonomy" id="412755"/>
    <lineage>
        <taxon>unclassified sequences</taxon>
        <taxon>metagenomes</taxon>
        <taxon>ecological metagenomes</taxon>
    </lineage>
</organism>
<evidence type="ECO:0000313" key="2">
    <source>
        <dbReference type="EMBL" id="KKN85691.1"/>
    </source>
</evidence>
<sequence length="262" mass="28535">MQTFKTWLTVLGTVLIGYFLTMVVAVYSVVLILAGTRGEIVYVRISPWWGWSWRYSHVTEWGALGWGEPLLTVIVPLLIFFTIWTLRSRLSLWALTFAAVAMGAMGANLLSNTITEVIGAEWWVVMGTTKAFLVGVSLVLCVGSLILALPLASMLGLGRGRCSLLKTLLVVGTPILCYLAAMMAYHYTDKPDLRMVWIGYLAVGAVVVAVGALLSHLAAPLFDRPEVKARSPQITWLTAGMSLLVAAVLITLSALSLYPFAK</sequence>
<keyword evidence="1" id="KW-0812">Transmembrane</keyword>
<feature type="transmembrane region" description="Helical" evidence="1">
    <location>
        <begin position="131"/>
        <end position="152"/>
    </location>
</feature>
<feature type="transmembrane region" description="Helical" evidence="1">
    <location>
        <begin position="164"/>
        <end position="185"/>
    </location>
</feature>
<feature type="transmembrane region" description="Helical" evidence="1">
    <location>
        <begin position="63"/>
        <end position="83"/>
    </location>
</feature>
<evidence type="ECO:0000256" key="1">
    <source>
        <dbReference type="SAM" id="Phobius"/>
    </source>
</evidence>
<comment type="caution">
    <text evidence="2">The sequence shown here is derived from an EMBL/GenBank/DDBJ whole genome shotgun (WGS) entry which is preliminary data.</text>
</comment>
<feature type="transmembrane region" description="Helical" evidence="1">
    <location>
        <begin position="234"/>
        <end position="258"/>
    </location>
</feature>
<name>A0A0F9WIB1_9ZZZZ</name>
<feature type="transmembrane region" description="Helical" evidence="1">
    <location>
        <begin position="90"/>
        <end position="111"/>
    </location>
</feature>